<evidence type="ECO:0000313" key="11">
    <source>
        <dbReference type="Proteomes" id="UP000249829"/>
    </source>
</evidence>
<dbReference type="InterPro" id="IPR007219">
    <property type="entry name" value="XnlR_reg_dom"/>
</dbReference>
<evidence type="ECO:0000256" key="8">
    <source>
        <dbReference type="SAM" id="MobiDB-lite"/>
    </source>
</evidence>
<evidence type="ECO:0000259" key="9">
    <source>
        <dbReference type="PROSITE" id="PS00463"/>
    </source>
</evidence>
<dbReference type="SUPFAM" id="SSF57701">
    <property type="entry name" value="Zn2/Cys6 DNA-binding domain"/>
    <property type="match status" value="1"/>
</dbReference>
<dbReference type="AlphaFoldDB" id="A0A2V5GXS6"/>
<dbReference type="GO" id="GO:0045944">
    <property type="term" value="P:positive regulation of transcription by RNA polymerase II"/>
    <property type="evidence" value="ECO:0007669"/>
    <property type="project" value="TreeGrafter"/>
</dbReference>
<dbReference type="GO" id="GO:0006351">
    <property type="term" value="P:DNA-templated transcription"/>
    <property type="evidence" value="ECO:0007669"/>
    <property type="project" value="InterPro"/>
</dbReference>
<evidence type="ECO:0000256" key="3">
    <source>
        <dbReference type="ARBA" id="ARBA00022833"/>
    </source>
</evidence>
<keyword evidence="2" id="KW-0479">Metal-binding</keyword>
<sequence>MSTEARVRKRIPKSCKRCHRRKQRCVGYPTCAGCEAAKQPCLRSETVPSWHHAMSKGALVQRIELLESQLATALQRPSLEPHADRDTASSHQSPDQSAVLSLLSLGREPNQGPAYLGPSSGRTIAKNLGGIVDDTVWTESIPINAGFQRTESIASSPSALSSTTSLPGLDGGSKLIDAYFRDMHTRLPFLDRSEIYHLHQTIHQNNHSGIRGFETFKIFMVYALGASILQMTDSYDSTPPRDFCAAASNSHSAVRSTSTYARIEAIMLLVLYDLRSASHSSVWYTIGLAMRICVDLGLHRESQYRAMRPHDAQLRRRLFWSVYLVERYVCWSLGRPFSIAETEIDANVPADMDDATNDDLQADQMVQTPADPIAPTPGPNLRRFIATIRLQRIMSRIHSEIYRVDRNLSALITKVPPLMASLEEFQQSQPLMAPEESTFVRMHWYNCIRMLLQRFLSIVPSDDPMIQKCLFVSGKMCQCFKTLRQRDSSGYSFLLVNSLFMAGLTMCLCLFRAPHLWSVAVSDDLRACSLVMFMMAERNTTLRRYRDGLETVMTRAIEFVNNATNTPTDNIGGSSAAPSGELWSHIDGVSHLGVQATNGSHSLPGWADIPTPPPGANLSPYDGSSLHCHGLQEMLDSLHSFGDMLTDDFWTDLPWASMAG</sequence>
<evidence type="ECO:0000256" key="7">
    <source>
        <dbReference type="ARBA" id="ARBA00023242"/>
    </source>
</evidence>
<keyword evidence="3" id="KW-0862">Zinc</keyword>
<dbReference type="GO" id="GO:0005634">
    <property type="term" value="C:nucleus"/>
    <property type="evidence" value="ECO:0007669"/>
    <property type="project" value="UniProtKB-SubCell"/>
</dbReference>
<dbReference type="Pfam" id="PF04082">
    <property type="entry name" value="Fungal_trans"/>
    <property type="match status" value="1"/>
</dbReference>
<dbReference type="InterPro" id="IPR036864">
    <property type="entry name" value="Zn2-C6_fun-type_DNA-bd_sf"/>
</dbReference>
<organism evidence="10 11">
    <name type="scientific">Aspergillus violaceofuscus (strain CBS 115571)</name>
    <dbReference type="NCBI Taxonomy" id="1450538"/>
    <lineage>
        <taxon>Eukaryota</taxon>
        <taxon>Fungi</taxon>
        <taxon>Dikarya</taxon>
        <taxon>Ascomycota</taxon>
        <taxon>Pezizomycotina</taxon>
        <taxon>Eurotiomycetes</taxon>
        <taxon>Eurotiomycetidae</taxon>
        <taxon>Eurotiales</taxon>
        <taxon>Aspergillaceae</taxon>
        <taxon>Aspergillus</taxon>
    </lineage>
</organism>
<keyword evidence="6" id="KW-0804">Transcription</keyword>
<dbReference type="CDD" id="cd12148">
    <property type="entry name" value="fungal_TF_MHR"/>
    <property type="match status" value="1"/>
</dbReference>
<accession>A0A2V5GXS6</accession>
<dbReference type="EMBL" id="KZ825172">
    <property type="protein sequence ID" value="PYI16218.1"/>
    <property type="molecule type" value="Genomic_DNA"/>
</dbReference>
<evidence type="ECO:0000256" key="2">
    <source>
        <dbReference type="ARBA" id="ARBA00022723"/>
    </source>
</evidence>
<dbReference type="PANTHER" id="PTHR47782:SF12">
    <property type="entry name" value="ZN(II)2CYS6 TRANSCRIPTION FACTOR (EUROFUNG)"/>
    <property type="match status" value="1"/>
</dbReference>
<protein>
    <recommendedName>
        <fullName evidence="9">Zn(2)-C6 fungal-type domain-containing protein</fullName>
    </recommendedName>
</protein>
<dbReference type="Proteomes" id="UP000249829">
    <property type="component" value="Unassembled WGS sequence"/>
</dbReference>
<evidence type="ECO:0000256" key="5">
    <source>
        <dbReference type="ARBA" id="ARBA00023125"/>
    </source>
</evidence>
<dbReference type="InterPro" id="IPR052202">
    <property type="entry name" value="Yeast_MetPath_Reg"/>
</dbReference>
<dbReference type="InterPro" id="IPR001138">
    <property type="entry name" value="Zn2Cys6_DnaBD"/>
</dbReference>
<keyword evidence="7" id="KW-0539">Nucleus</keyword>
<keyword evidence="4" id="KW-0805">Transcription regulation</keyword>
<reference evidence="10 11" key="1">
    <citation type="submission" date="2018-02" db="EMBL/GenBank/DDBJ databases">
        <title>The genomes of Aspergillus section Nigri reveals drivers in fungal speciation.</title>
        <authorList>
            <consortium name="DOE Joint Genome Institute"/>
            <person name="Vesth T.C."/>
            <person name="Nybo J."/>
            <person name="Theobald S."/>
            <person name="Brandl J."/>
            <person name="Frisvad J.C."/>
            <person name="Nielsen K.F."/>
            <person name="Lyhne E.K."/>
            <person name="Kogle M.E."/>
            <person name="Kuo A."/>
            <person name="Riley R."/>
            <person name="Clum A."/>
            <person name="Nolan M."/>
            <person name="Lipzen A."/>
            <person name="Salamov A."/>
            <person name="Henrissat B."/>
            <person name="Wiebenga A."/>
            <person name="De vries R.P."/>
            <person name="Grigoriev I.V."/>
            <person name="Mortensen U.H."/>
            <person name="Andersen M.R."/>
            <person name="Baker S.E."/>
        </authorList>
    </citation>
    <scope>NUCLEOTIDE SEQUENCE [LARGE SCALE GENOMIC DNA]</scope>
    <source>
        <strain evidence="10 11">CBS 115571</strain>
    </source>
</reference>
<comment type="subcellular location">
    <subcellularLocation>
        <location evidence="1">Nucleus</location>
    </subcellularLocation>
</comment>
<dbReference type="Gene3D" id="4.10.240.10">
    <property type="entry name" value="Zn(2)-C6 fungal-type DNA-binding domain"/>
    <property type="match status" value="1"/>
</dbReference>
<keyword evidence="5" id="KW-0238">DNA-binding</keyword>
<gene>
    <name evidence="10" type="ORF">BO99DRAFT_366519</name>
</gene>
<feature type="domain" description="Zn(2)-C6 fungal-type" evidence="9">
    <location>
        <begin position="14"/>
        <end position="41"/>
    </location>
</feature>
<proteinExistence type="predicted"/>
<dbReference type="OMA" id="CLCLFRA"/>
<evidence type="ECO:0000256" key="1">
    <source>
        <dbReference type="ARBA" id="ARBA00004123"/>
    </source>
</evidence>
<dbReference type="CDD" id="cd00067">
    <property type="entry name" value="GAL4"/>
    <property type="match status" value="1"/>
</dbReference>
<keyword evidence="11" id="KW-1185">Reference proteome</keyword>
<dbReference type="PANTHER" id="PTHR47782">
    <property type="entry name" value="ZN(II)2CYS6 TRANSCRIPTION FACTOR (EUROFUNG)-RELATED"/>
    <property type="match status" value="1"/>
</dbReference>
<feature type="compositionally biased region" description="Basic and acidic residues" evidence="8">
    <location>
        <begin position="79"/>
        <end position="88"/>
    </location>
</feature>
<evidence type="ECO:0000256" key="4">
    <source>
        <dbReference type="ARBA" id="ARBA00023015"/>
    </source>
</evidence>
<dbReference type="GO" id="GO:0008270">
    <property type="term" value="F:zinc ion binding"/>
    <property type="evidence" value="ECO:0007669"/>
    <property type="project" value="InterPro"/>
</dbReference>
<dbReference type="GO" id="GO:0000981">
    <property type="term" value="F:DNA-binding transcription factor activity, RNA polymerase II-specific"/>
    <property type="evidence" value="ECO:0007669"/>
    <property type="project" value="InterPro"/>
</dbReference>
<feature type="region of interest" description="Disordered" evidence="8">
    <location>
        <begin position="77"/>
        <end position="97"/>
    </location>
</feature>
<dbReference type="PROSITE" id="PS00463">
    <property type="entry name" value="ZN2_CY6_FUNGAL_1"/>
    <property type="match status" value="1"/>
</dbReference>
<name>A0A2V5GXS6_ASPV1</name>
<evidence type="ECO:0000256" key="6">
    <source>
        <dbReference type="ARBA" id="ARBA00023163"/>
    </source>
</evidence>
<dbReference type="GO" id="GO:0043565">
    <property type="term" value="F:sequence-specific DNA binding"/>
    <property type="evidence" value="ECO:0007669"/>
    <property type="project" value="TreeGrafter"/>
</dbReference>
<evidence type="ECO:0000313" key="10">
    <source>
        <dbReference type="EMBL" id="PYI16218.1"/>
    </source>
</evidence>
<dbReference type="SMART" id="SM00906">
    <property type="entry name" value="Fungal_trans"/>
    <property type="match status" value="1"/>
</dbReference>
<dbReference type="STRING" id="1450538.A0A2V5GXS6"/>